<dbReference type="InterPro" id="IPR016977">
    <property type="entry name" value="ComGF"/>
</dbReference>
<dbReference type="Pfam" id="PF15980">
    <property type="entry name" value="ComGF"/>
    <property type="match status" value="1"/>
</dbReference>
<keyword evidence="3" id="KW-1185">Reference proteome</keyword>
<proteinExistence type="predicted"/>
<evidence type="ECO:0000313" key="3">
    <source>
        <dbReference type="Proteomes" id="UP001321741"/>
    </source>
</evidence>
<protein>
    <recommendedName>
        <fullName evidence="4">Competence protein ComGF</fullName>
    </recommendedName>
</protein>
<name>A0ABN6SM79_9LACO</name>
<dbReference type="Proteomes" id="UP001321741">
    <property type="component" value="Chromosome"/>
</dbReference>
<organism evidence="2 3">
    <name type="scientific">Lactobacillus xylocopicola</name>
    <dbReference type="NCBI Taxonomy" id="2976676"/>
    <lineage>
        <taxon>Bacteria</taxon>
        <taxon>Bacillati</taxon>
        <taxon>Bacillota</taxon>
        <taxon>Bacilli</taxon>
        <taxon>Lactobacillales</taxon>
        <taxon>Lactobacillaceae</taxon>
        <taxon>Lactobacillus</taxon>
    </lineage>
</organism>
<gene>
    <name evidence="2" type="ORF">KIM322_05780</name>
</gene>
<evidence type="ECO:0008006" key="4">
    <source>
        <dbReference type="Google" id="ProtNLM"/>
    </source>
</evidence>
<feature type="region of interest" description="Disordered" evidence="1">
    <location>
        <begin position="139"/>
        <end position="162"/>
    </location>
</feature>
<accession>A0ABN6SM79</accession>
<evidence type="ECO:0000256" key="1">
    <source>
        <dbReference type="SAM" id="MobiDB-lite"/>
    </source>
</evidence>
<reference evidence="2 3" key="1">
    <citation type="journal article" date="2023" name="Microbiol. Spectr.">
        <title>Symbiosis of Carpenter Bees with Uncharacterized Lactic Acid Bacteria Showing NAD Auxotrophy.</title>
        <authorList>
            <person name="Kawasaki S."/>
            <person name="Ozawa K."/>
            <person name="Mori T."/>
            <person name="Yamamoto A."/>
            <person name="Ito M."/>
            <person name="Ohkuma M."/>
            <person name="Sakamoto M."/>
            <person name="Matsutani M."/>
        </authorList>
    </citation>
    <scope>NUCLEOTIDE SEQUENCE [LARGE SCALE GENOMIC DNA]</scope>
    <source>
        <strain evidence="2 3">Kim32-2</strain>
    </source>
</reference>
<dbReference type="EMBL" id="AP026803">
    <property type="protein sequence ID" value="BDR60317.1"/>
    <property type="molecule type" value="Genomic_DNA"/>
</dbReference>
<evidence type="ECO:0000313" key="2">
    <source>
        <dbReference type="EMBL" id="BDR60317.1"/>
    </source>
</evidence>
<sequence>MVAGAVFSVLVTLLVVLLLQGLLKSIASADRATHKTDDLVFAYVQFNRFVNEDKNMAYVLTKESNSRQAALVKIDQKGKKKIYVLTFYKNMIRVTTPEGGHMPLLLGVRTASFESRERQIKITVTEKDKRKSEIYFKLDAKPKEKTKDEPKKNKAESKRTIK</sequence>